<dbReference type="InterPro" id="IPR037523">
    <property type="entry name" value="VOC_core"/>
</dbReference>
<reference evidence="2 3" key="1">
    <citation type="journal article" date="2014" name="Int. J. Syst. Evol. Microbiol.">
        <title>Streptomyces hoynatensis sp. nov., isolated from deep marine sediment.</title>
        <authorList>
            <person name="Veyisoglu A."/>
            <person name="Sahin N."/>
        </authorList>
    </citation>
    <scope>NUCLEOTIDE SEQUENCE [LARGE SCALE GENOMIC DNA]</scope>
    <source>
        <strain evidence="2 3">KCTC 29097</strain>
    </source>
</reference>
<dbReference type="OrthoDB" id="9793039at2"/>
<name>A0A3A9YY25_9ACTN</name>
<organism evidence="2 3">
    <name type="scientific">Streptomyces hoynatensis</name>
    <dbReference type="NCBI Taxonomy" id="1141874"/>
    <lineage>
        <taxon>Bacteria</taxon>
        <taxon>Bacillati</taxon>
        <taxon>Actinomycetota</taxon>
        <taxon>Actinomycetes</taxon>
        <taxon>Kitasatosporales</taxon>
        <taxon>Streptomycetaceae</taxon>
        <taxon>Streptomyces</taxon>
    </lineage>
</organism>
<dbReference type="InterPro" id="IPR052164">
    <property type="entry name" value="Anthracycline_SecMetBiosynth"/>
</dbReference>
<dbReference type="Gene3D" id="3.10.180.10">
    <property type="entry name" value="2,3-Dihydroxybiphenyl 1,2-Dioxygenase, domain 1"/>
    <property type="match status" value="1"/>
</dbReference>
<keyword evidence="3" id="KW-1185">Reference proteome</keyword>
<sequence length="116" mass="12450">MNQPPAWFDITALDANRSREFYGQLFGWEVRVDASMDYGLTQTPEGVAGGIGQATEDGPHPAGLVMYFPVADVDAALGRAEALGGSCAVPPWEIPGLGKMAVFRDPDGNRVGLWQR</sequence>
<feature type="domain" description="VOC" evidence="1">
    <location>
        <begin position="4"/>
        <end position="116"/>
    </location>
</feature>
<evidence type="ECO:0000313" key="2">
    <source>
        <dbReference type="EMBL" id="RKN40126.1"/>
    </source>
</evidence>
<dbReference type="Pfam" id="PF00903">
    <property type="entry name" value="Glyoxalase"/>
    <property type="match status" value="1"/>
</dbReference>
<dbReference type="InterPro" id="IPR004360">
    <property type="entry name" value="Glyas_Fos-R_dOase_dom"/>
</dbReference>
<dbReference type="CDD" id="cd07247">
    <property type="entry name" value="SgaA_N_like"/>
    <property type="match status" value="1"/>
</dbReference>
<evidence type="ECO:0000259" key="1">
    <source>
        <dbReference type="PROSITE" id="PS51819"/>
    </source>
</evidence>
<accession>A0A3A9YY25</accession>
<dbReference type="PROSITE" id="PS51819">
    <property type="entry name" value="VOC"/>
    <property type="match status" value="1"/>
</dbReference>
<dbReference type="InterPro" id="IPR029068">
    <property type="entry name" value="Glyas_Bleomycin-R_OHBP_Dase"/>
</dbReference>
<dbReference type="SUPFAM" id="SSF54593">
    <property type="entry name" value="Glyoxalase/Bleomycin resistance protein/Dihydroxybiphenyl dioxygenase"/>
    <property type="match status" value="1"/>
</dbReference>
<protein>
    <submittedName>
        <fullName evidence="2">VOC family protein</fullName>
    </submittedName>
</protein>
<dbReference type="PANTHER" id="PTHR33993">
    <property type="entry name" value="GLYOXALASE-RELATED"/>
    <property type="match status" value="1"/>
</dbReference>
<comment type="caution">
    <text evidence="2">The sequence shown here is derived from an EMBL/GenBank/DDBJ whole genome shotgun (WGS) entry which is preliminary data.</text>
</comment>
<dbReference type="EMBL" id="RBAL01000011">
    <property type="protein sequence ID" value="RKN40126.1"/>
    <property type="molecule type" value="Genomic_DNA"/>
</dbReference>
<gene>
    <name evidence="2" type="ORF">D7294_19690</name>
</gene>
<dbReference type="Proteomes" id="UP000272474">
    <property type="component" value="Unassembled WGS sequence"/>
</dbReference>
<proteinExistence type="predicted"/>
<dbReference type="AlphaFoldDB" id="A0A3A9YY25"/>
<dbReference type="RefSeq" id="WP_120681560.1">
    <property type="nucleotide sequence ID" value="NZ_RBAL01000011.1"/>
</dbReference>
<evidence type="ECO:0000313" key="3">
    <source>
        <dbReference type="Proteomes" id="UP000272474"/>
    </source>
</evidence>